<evidence type="ECO:0000313" key="2">
    <source>
        <dbReference type="Proteomes" id="UP000588112"/>
    </source>
</evidence>
<keyword evidence="2" id="KW-1185">Reference proteome</keyword>
<dbReference type="Pfam" id="PF17269">
    <property type="entry name" value="DUF5335"/>
    <property type="match status" value="1"/>
</dbReference>
<reference evidence="1 2" key="1">
    <citation type="submission" date="2020-08" db="EMBL/GenBank/DDBJ databases">
        <title>Sequencing the genomes of 1000 actinobacteria strains.</title>
        <authorList>
            <person name="Klenk H.-P."/>
        </authorList>
    </citation>
    <scope>NUCLEOTIDE SEQUENCE [LARGE SCALE GENOMIC DNA]</scope>
    <source>
        <strain evidence="1 2">DSM 45790</strain>
    </source>
</reference>
<sequence length="145" mass="16199">MRQHGLDGYVAQCRGRGGGLEMTEQRPELARDRWHDFFDEMTRDYEGAEVTIEELRADFGDLLQVERIPLAYLEYDPKGDQFSVGVGGRDARYPVILRHAVDHPRAILADIVGEGGRWAFDIVGADGGETIVTVYFEDVPEAATA</sequence>
<dbReference type="InterPro" id="IPR035223">
    <property type="entry name" value="DUF5335"/>
</dbReference>
<dbReference type="EMBL" id="JACHBR010000002">
    <property type="protein sequence ID" value="MBB5630659.1"/>
    <property type="molecule type" value="Genomic_DNA"/>
</dbReference>
<dbReference type="AlphaFoldDB" id="A0A7W8ZAU8"/>
<comment type="caution">
    <text evidence="1">The sequence shown here is derived from an EMBL/GenBank/DDBJ whole genome shotgun (WGS) entry which is preliminary data.</text>
</comment>
<gene>
    <name evidence="1" type="ORF">BJ981_006423</name>
</gene>
<evidence type="ECO:0000313" key="1">
    <source>
        <dbReference type="EMBL" id="MBB5630659.1"/>
    </source>
</evidence>
<organism evidence="1 2">
    <name type="scientific">Sphaerisporangium krabiense</name>
    <dbReference type="NCBI Taxonomy" id="763782"/>
    <lineage>
        <taxon>Bacteria</taxon>
        <taxon>Bacillati</taxon>
        <taxon>Actinomycetota</taxon>
        <taxon>Actinomycetes</taxon>
        <taxon>Streptosporangiales</taxon>
        <taxon>Streptosporangiaceae</taxon>
        <taxon>Sphaerisporangium</taxon>
    </lineage>
</organism>
<name>A0A7W8ZAU8_9ACTN</name>
<proteinExistence type="predicted"/>
<accession>A0A7W8ZAU8</accession>
<protein>
    <submittedName>
        <fullName evidence="1">Uncharacterized protein</fullName>
    </submittedName>
</protein>
<dbReference type="RefSeq" id="WP_184617066.1">
    <property type="nucleotide sequence ID" value="NZ_BOOS01000018.1"/>
</dbReference>
<dbReference type="Proteomes" id="UP000588112">
    <property type="component" value="Unassembled WGS sequence"/>
</dbReference>